<sequence length="315" mass="34489">MLRKNKWLIWGVVLLVSLALLVGCGDNNGENNGNNNGEEEAADNGTEEATYPMTFVDDTGQEMEITAEPQRIISLTPNLTETLFALELGDRVVGVSDECNYPEEALEVDQVGSAWGLNLEAILALEPDLVVASGQTPQDAVDQLRENNLTVVVFAPRTLDDIEEMFRQVATVAGVPENGVELANEMSDGREAFSQKVAAEEGERPTVFVMIDENLYTVGSGEFMNEMINNAGGINVAEDIGAGWPQISEEEFLQIDPEVIISSFTPRDDILANSNWQGINAVQNGRVYNINDDVVTRPGPRIVEGLEELYNAFYE</sequence>
<dbReference type="Gene3D" id="3.40.50.1980">
    <property type="entry name" value="Nitrogenase molybdenum iron protein domain"/>
    <property type="match status" value="2"/>
</dbReference>
<keyword evidence="5" id="KW-1185">Reference proteome</keyword>
<evidence type="ECO:0000259" key="3">
    <source>
        <dbReference type="PROSITE" id="PS50983"/>
    </source>
</evidence>
<protein>
    <submittedName>
        <fullName evidence="4">Periplasmic binding protein</fullName>
    </submittedName>
</protein>
<evidence type="ECO:0000256" key="1">
    <source>
        <dbReference type="ARBA" id="ARBA00008814"/>
    </source>
</evidence>
<dbReference type="SUPFAM" id="SSF53807">
    <property type="entry name" value="Helical backbone' metal receptor"/>
    <property type="match status" value="1"/>
</dbReference>
<dbReference type="PANTHER" id="PTHR30535">
    <property type="entry name" value="VITAMIN B12-BINDING PROTEIN"/>
    <property type="match status" value="1"/>
</dbReference>
<dbReference type="eggNOG" id="COG0614">
    <property type="taxonomic scope" value="Bacteria"/>
</dbReference>
<comment type="similarity">
    <text evidence="1">Belongs to the bacterial solute-binding protein 8 family.</text>
</comment>
<dbReference type="PROSITE" id="PS51257">
    <property type="entry name" value="PROKAR_LIPOPROTEIN"/>
    <property type="match status" value="1"/>
</dbReference>
<feature type="domain" description="Fe/B12 periplasmic-binding" evidence="3">
    <location>
        <begin position="71"/>
        <end position="315"/>
    </location>
</feature>
<evidence type="ECO:0000256" key="2">
    <source>
        <dbReference type="ARBA" id="ARBA00022729"/>
    </source>
</evidence>
<dbReference type="Proteomes" id="UP000006443">
    <property type="component" value="Unassembled WGS sequence"/>
</dbReference>
<dbReference type="STRING" id="555088.DealDRAFT_0689"/>
<name>C0GDY0_DETAL</name>
<dbReference type="GO" id="GO:0071281">
    <property type="term" value="P:cellular response to iron ion"/>
    <property type="evidence" value="ECO:0007669"/>
    <property type="project" value="TreeGrafter"/>
</dbReference>
<dbReference type="PANTHER" id="PTHR30535:SF34">
    <property type="entry name" value="MOLYBDATE-BINDING PROTEIN MOLA"/>
    <property type="match status" value="1"/>
</dbReference>
<accession>C0GDY0</accession>
<dbReference type="PROSITE" id="PS50983">
    <property type="entry name" value="FE_B12_PBP"/>
    <property type="match status" value="1"/>
</dbReference>
<reference evidence="4 5" key="1">
    <citation type="submission" date="2009-02" db="EMBL/GenBank/DDBJ databases">
        <title>Sequencing of the draft genome and assembly of Dethiobacter alkaliphilus AHT 1.</title>
        <authorList>
            <consortium name="US DOE Joint Genome Institute (JGI-PGF)"/>
            <person name="Lucas S."/>
            <person name="Copeland A."/>
            <person name="Lapidus A."/>
            <person name="Glavina del Rio T."/>
            <person name="Dalin E."/>
            <person name="Tice H."/>
            <person name="Bruce D."/>
            <person name="Goodwin L."/>
            <person name="Pitluck S."/>
            <person name="Larimer F."/>
            <person name="Land M.L."/>
            <person name="Hauser L."/>
            <person name="Muyzer G."/>
        </authorList>
    </citation>
    <scope>NUCLEOTIDE SEQUENCE [LARGE SCALE GENOMIC DNA]</scope>
    <source>
        <strain evidence="4 5">AHT 1</strain>
    </source>
</reference>
<dbReference type="CDD" id="cd01144">
    <property type="entry name" value="BtuF"/>
    <property type="match status" value="1"/>
</dbReference>
<dbReference type="InterPro" id="IPR050902">
    <property type="entry name" value="ABC_Transporter_SBP"/>
</dbReference>
<dbReference type="AlphaFoldDB" id="C0GDY0"/>
<dbReference type="OrthoDB" id="9816357at2"/>
<keyword evidence="2" id="KW-0732">Signal</keyword>
<organism evidence="4 5">
    <name type="scientific">Dethiobacter alkaliphilus AHT 1</name>
    <dbReference type="NCBI Taxonomy" id="555088"/>
    <lineage>
        <taxon>Bacteria</taxon>
        <taxon>Bacillati</taxon>
        <taxon>Bacillota</taxon>
        <taxon>Dethiobacteria</taxon>
        <taxon>Dethiobacterales</taxon>
        <taxon>Dethiobacteraceae</taxon>
        <taxon>Dethiobacter</taxon>
    </lineage>
</organism>
<dbReference type="NCBIfam" id="NF038402">
    <property type="entry name" value="TroA_like"/>
    <property type="match status" value="1"/>
</dbReference>
<proteinExistence type="inferred from homology"/>
<dbReference type="RefSeq" id="WP_008514897.1">
    <property type="nucleotide sequence ID" value="NZ_ACJM01000003.1"/>
</dbReference>
<dbReference type="EMBL" id="ACJM01000003">
    <property type="protein sequence ID" value="EEG78274.1"/>
    <property type="molecule type" value="Genomic_DNA"/>
</dbReference>
<dbReference type="Pfam" id="PF01497">
    <property type="entry name" value="Peripla_BP_2"/>
    <property type="match status" value="1"/>
</dbReference>
<dbReference type="InterPro" id="IPR002491">
    <property type="entry name" value="ABC_transptr_periplasmic_BD"/>
</dbReference>
<evidence type="ECO:0000313" key="5">
    <source>
        <dbReference type="Proteomes" id="UP000006443"/>
    </source>
</evidence>
<gene>
    <name evidence="4" type="ORF">DealDRAFT_0689</name>
</gene>
<comment type="caution">
    <text evidence="4">The sequence shown here is derived from an EMBL/GenBank/DDBJ whole genome shotgun (WGS) entry which is preliminary data.</text>
</comment>
<evidence type="ECO:0000313" key="4">
    <source>
        <dbReference type="EMBL" id="EEG78274.1"/>
    </source>
</evidence>
<dbReference type="InterPro" id="IPR054828">
    <property type="entry name" value="Vit_B12_bind_prot"/>
</dbReference>